<dbReference type="PROSITE" id="PS51257">
    <property type="entry name" value="PROKAR_LIPOPROTEIN"/>
    <property type="match status" value="1"/>
</dbReference>
<proteinExistence type="predicted"/>
<gene>
    <name evidence="1" type="ORF">HMPREF9943_01319</name>
</gene>
<sequence length="197" mass="22963">MKKLFMAILLVSLILYGCQNKTFPIKKDNVNIEKYQLKNKVILEFTNESQNLIDIYQDDKLVIRALDHNSISILSFSKDQYKDDIIKTISIKKNEDAKIFNNYKDNTYVKATDEQTIILDIVKAKPASGICEGESVMYLYSKETDAKTKKPILLDIISKKIILDKDKATITVKNEWDKPSQKFHQVTFKTRFYTYEK</sequence>
<comment type="caution">
    <text evidence="1">The sequence shown here is derived from an EMBL/GenBank/DDBJ whole genome shotgun (WGS) entry which is preliminary data.</text>
</comment>
<dbReference type="EMBL" id="AGEJ01000021">
    <property type="protein sequence ID" value="EMD16393.1"/>
    <property type="molecule type" value="Genomic_DNA"/>
</dbReference>
<keyword evidence="2" id="KW-1185">Reference proteome</keyword>
<dbReference type="BioCyc" id="ECAT999415-HMP:GTTI-1354-MONOMER"/>
<dbReference type="AlphaFoldDB" id="M2NDU5"/>
<dbReference type="Proteomes" id="UP000011758">
    <property type="component" value="Unassembled WGS sequence"/>
</dbReference>
<organism evidence="1 2">
    <name type="scientific">Eggerthia catenaformis OT 569 = DSM 20559</name>
    <dbReference type="NCBI Taxonomy" id="999415"/>
    <lineage>
        <taxon>Bacteria</taxon>
        <taxon>Bacillati</taxon>
        <taxon>Bacillota</taxon>
        <taxon>Erysipelotrichia</taxon>
        <taxon>Erysipelotrichales</taxon>
        <taxon>Coprobacillaceae</taxon>
        <taxon>Eggerthia</taxon>
    </lineage>
</organism>
<name>M2NDU5_9FIRM</name>
<evidence type="ECO:0000313" key="2">
    <source>
        <dbReference type="Proteomes" id="UP000011758"/>
    </source>
</evidence>
<reference evidence="1 2" key="1">
    <citation type="submission" date="2013-02" db="EMBL/GenBank/DDBJ databases">
        <title>The Genome Sequence of Lactobacillus catenaformis F0143.</title>
        <authorList>
            <consortium name="The Broad Institute Genome Sequencing Platform"/>
            <person name="Earl A."/>
            <person name="Ward D."/>
            <person name="Feldgarden M."/>
            <person name="Gevers D."/>
            <person name="Izard J."/>
            <person name="Blanton J.M."/>
            <person name="Mathney J."/>
            <person name="Dewhirst F.E."/>
            <person name="Young S.K."/>
            <person name="Zeng Q."/>
            <person name="Gargeya S."/>
            <person name="Fitzgerald M."/>
            <person name="Haas B."/>
            <person name="Abouelleil A."/>
            <person name="Alvarado L."/>
            <person name="Arachchi H.M."/>
            <person name="Berlin A."/>
            <person name="Chapman S.B."/>
            <person name="Gearin G."/>
            <person name="Goldberg J."/>
            <person name="Griggs A."/>
            <person name="Gujja S."/>
            <person name="Hansen M."/>
            <person name="Heiman D."/>
            <person name="Howarth C."/>
            <person name="Larimer J."/>
            <person name="Lui A."/>
            <person name="MacDonald P.J.P."/>
            <person name="McCowen C."/>
            <person name="Montmayeur A."/>
            <person name="Murphy C."/>
            <person name="Neiman D."/>
            <person name="Pearson M."/>
            <person name="Priest M."/>
            <person name="Roberts A."/>
            <person name="Saif S."/>
            <person name="Shea T."/>
            <person name="Sisk P."/>
            <person name="Stolte C."/>
            <person name="Sykes S."/>
            <person name="Wortman J."/>
            <person name="Nusbaum C."/>
            <person name="Birren B."/>
        </authorList>
    </citation>
    <scope>NUCLEOTIDE SEQUENCE [LARGE SCALE GENOMIC DNA]</scope>
    <source>
        <strain evidence="1 2">OT 569</strain>
    </source>
</reference>
<evidence type="ECO:0000313" key="1">
    <source>
        <dbReference type="EMBL" id="EMD16393.1"/>
    </source>
</evidence>
<dbReference type="RefSeq" id="WP_004803285.1">
    <property type="nucleotide sequence ID" value="NZ_KB446648.1"/>
</dbReference>
<protein>
    <recommendedName>
        <fullName evidence="3">Lipoprotein</fullName>
    </recommendedName>
</protein>
<evidence type="ECO:0008006" key="3">
    <source>
        <dbReference type="Google" id="ProtNLM"/>
    </source>
</evidence>
<accession>M2NDU5</accession>